<dbReference type="Proteomes" id="UP000525987">
    <property type="component" value="Unassembled WGS sequence"/>
</dbReference>
<evidence type="ECO:0000313" key="2">
    <source>
        <dbReference type="Proteomes" id="UP000525987"/>
    </source>
</evidence>
<keyword evidence="2" id="KW-1185">Reference proteome</keyword>
<accession>A0A7W5G5L5</accession>
<gene>
    <name evidence="1" type="ORF">FHR96_002092</name>
</gene>
<dbReference type="EMBL" id="JACHXM010000008">
    <property type="protein sequence ID" value="MBB3141215.1"/>
    <property type="molecule type" value="Genomic_DNA"/>
</dbReference>
<protein>
    <submittedName>
        <fullName evidence="1">Uncharacterized protein</fullName>
    </submittedName>
</protein>
<organism evidence="1 2">
    <name type="scientific">Halomonas organivorans</name>
    <dbReference type="NCBI Taxonomy" id="257772"/>
    <lineage>
        <taxon>Bacteria</taxon>
        <taxon>Pseudomonadati</taxon>
        <taxon>Pseudomonadota</taxon>
        <taxon>Gammaproteobacteria</taxon>
        <taxon>Oceanospirillales</taxon>
        <taxon>Halomonadaceae</taxon>
        <taxon>Halomonas</taxon>
    </lineage>
</organism>
<comment type="caution">
    <text evidence="1">The sequence shown here is derived from an EMBL/GenBank/DDBJ whole genome shotgun (WGS) entry which is preliminary data.</text>
</comment>
<dbReference type="AlphaFoldDB" id="A0A7W5G5L5"/>
<dbReference type="RefSeq" id="WP_183387598.1">
    <property type="nucleotide sequence ID" value="NZ_JACHXM010000008.1"/>
</dbReference>
<reference evidence="1 2" key="1">
    <citation type="submission" date="2020-08" db="EMBL/GenBank/DDBJ databases">
        <title>Genomic Encyclopedia of Type Strains, Phase III (KMG-III): the genomes of soil and plant-associated and newly described type strains.</title>
        <authorList>
            <person name="Whitman W."/>
        </authorList>
    </citation>
    <scope>NUCLEOTIDE SEQUENCE [LARGE SCALE GENOMIC DNA]</scope>
    <source>
        <strain evidence="1 2">CECT 5995</strain>
    </source>
</reference>
<name>A0A7W5G5L5_9GAMM</name>
<sequence>MSHQPPLLTIVEGTTYAFALDWTQPDGTPVDLAGCHGRFVIAPASESTPLVDCSTDNDAITLEPAAGRIAIRIAPEMTAGRYSRDWVGARYELRLTFPGGDVYSLLQGPIRLTPGVIDG</sequence>
<proteinExistence type="predicted"/>
<evidence type="ECO:0000313" key="1">
    <source>
        <dbReference type="EMBL" id="MBB3141215.1"/>
    </source>
</evidence>